<protein>
    <submittedName>
        <fullName evidence="3">DUF4394 domain-containing protein</fullName>
    </submittedName>
</protein>
<proteinExistence type="predicted"/>
<dbReference type="Proteomes" id="UP001305521">
    <property type="component" value="Chromosome"/>
</dbReference>
<sequence>MTETLRSALLAGAALLAAAGAEATTLVGLTADNMLVRMDSETRRAEPARRISGTDGRVIAIDQRPANGRLYGVTENGQIVTLDPATGRATPVSRLNMPFDFGGRAVADFNPVPDRLRLMGMNGTNFRVNVETGEVARDGTLKHAEGPLSGTQPRIVAGAYINSVAGATSTTLYTLDTLQNALNVQAPPNDGVQAPRAPISTPLPTGVAFDILTEGTNNTAFLLAGAMLHTLNLADGAVSPRGAVTGLPATEVIDIAVLR</sequence>
<dbReference type="InterPro" id="IPR025507">
    <property type="entry name" value="DUF4394"/>
</dbReference>
<reference evidence="3 4" key="1">
    <citation type="submission" date="2023-11" db="EMBL/GenBank/DDBJ databases">
        <title>Arctic aerobic anoxygenic photoheterotroph Sediminicoccus rosea KRV36 adapts its photosynthesis to long days of polar summer.</title>
        <authorList>
            <person name="Tomasch J."/>
            <person name="Kopejtka K."/>
            <person name="Bily T."/>
            <person name="Gardiner A.T."/>
            <person name="Gardian Z."/>
            <person name="Shivaramu S."/>
            <person name="Koblizek M."/>
            <person name="Engelhardt F."/>
            <person name="Kaftan D."/>
        </authorList>
    </citation>
    <scope>NUCLEOTIDE SEQUENCE [LARGE SCALE GENOMIC DNA]</scope>
    <source>
        <strain evidence="3 4">R-30</strain>
    </source>
</reference>
<gene>
    <name evidence="3" type="ORF">R9Z33_21210</name>
</gene>
<feature type="signal peptide" evidence="1">
    <location>
        <begin position="1"/>
        <end position="23"/>
    </location>
</feature>
<dbReference type="EMBL" id="CP137852">
    <property type="protein sequence ID" value="WPB84603.1"/>
    <property type="molecule type" value="Genomic_DNA"/>
</dbReference>
<evidence type="ECO:0000313" key="4">
    <source>
        <dbReference type="Proteomes" id="UP001305521"/>
    </source>
</evidence>
<name>A0ABZ0PFW1_9PROT</name>
<dbReference type="Gene3D" id="2.130.10.10">
    <property type="entry name" value="YVTN repeat-like/Quinoprotein amine dehydrogenase"/>
    <property type="match status" value="1"/>
</dbReference>
<evidence type="ECO:0000313" key="3">
    <source>
        <dbReference type="EMBL" id="WPB84603.1"/>
    </source>
</evidence>
<dbReference type="Pfam" id="PF14339">
    <property type="entry name" value="DUF4394"/>
    <property type="match status" value="1"/>
</dbReference>
<dbReference type="SUPFAM" id="SSF63829">
    <property type="entry name" value="Calcium-dependent phosphotriesterase"/>
    <property type="match status" value="1"/>
</dbReference>
<dbReference type="RefSeq" id="WP_318648568.1">
    <property type="nucleotide sequence ID" value="NZ_CP137852.1"/>
</dbReference>
<keyword evidence="4" id="KW-1185">Reference proteome</keyword>
<organism evidence="3 4">
    <name type="scientific">Sediminicoccus rosea</name>
    <dbReference type="NCBI Taxonomy" id="1225128"/>
    <lineage>
        <taxon>Bacteria</taxon>
        <taxon>Pseudomonadati</taxon>
        <taxon>Pseudomonadota</taxon>
        <taxon>Alphaproteobacteria</taxon>
        <taxon>Acetobacterales</taxon>
        <taxon>Roseomonadaceae</taxon>
        <taxon>Sediminicoccus</taxon>
    </lineage>
</organism>
<keyword evidence="1" id="KW-0732">Signal</keyword>
<accession>A0ABZ0PFW1</accession>
<evidence type="ECO:0000259" key="2">
    <source>
        <dbReference type="Pfam" id="PF14339"/>
    </source>
</evidence>
<feature type="chain" id="PRO_5046134601" evidence="1">
    <location>
        <begin position="24"/>
        <end position="259"/>
    </location>
</feature>
<feature type="domain" description="DUF4394" evidence="2">
    <location>
        <begin position="35"/>
        <end position="256"/>
    </location>
</feature>
<dbReference type="InterPro" id="IPR015943">
    <property type="entry name" value="WD40/YVTN_repeat-like_dom_sf"/>
</dbReference>
<evidence type="ECO:0000256" key="1">
    <source>
        <dbReference type="SAM" id="SignalP"/>
    </source>
</evidence>